<dbReference type="PRINTS" id="PR00252">
    <property type="entry name" value="NRIONCHANNEL"/>
</dbReference>
<keyword evidence="2 5" id="KW-0812">Transmembrane</keyword>
<dbReference type="InterPro" id="IPR018000">
    <property type="entry name" value="Neurotransmitter_ion_chnl_CS"/>
</dbReference>
<feature type="signal peptide" evidence="5">
    <location>
        <begin position="1"/>
        <end position="22"/>
    </location>
</feature>
<evidence type="ECO:0000313" key="8">
    <source>
        <dbReference type="EMBL" id="KAH3886466.1"/>
    </source>
</evidence>
<name>A0A9D4N2C4_DREPO</name>
<dbReference type="Proteomes" id="UP000828390">
    <property type="component" value="Unassembled WGS sequence"/>
</dbReference>
<dbReference type="PANTHER" id="PTHR18945">
    <property type="entry name" value="NEUROTRANSMITTER GATED ION CHANNEL"/>
    <property type="match status" value="1"/>
</dbReference>
<evidence type="ECO:0000256" key="3">
    <source>
        <dbReference type="ARBA" id="ARBA00022989"/>
    </source>
</evidence>
<dbReference type="InterPro" id="IPR006029">
    <property type="entry name" value="Neurotrans-gated_channel_TM"/>
</dbReference>
<dbReference type="PROSITE" id="PS00236">
    <property type="entry name" value="NEUROTR_ION_CHANNEL"/>
    <property type="match status" value="1"/>
</dbReference>
<dbReference type="GO" id="GO:0005230">
    <property type="term" value="F:extracellular ligand-gated monoatomic ion channel activity"/>
    <property type="evidence" value="ECO:0007669"/>
    <property type="project" value="InterPro"/>
</dbReference>
<feature type="domain" description="Neurotransmitter-gated ion-channel ligand-binding" evidence="6">
    <location>
        <begin position="35"/>
        <end position="232"/>
    </location>
</feature>
<keyword evidence="3 5" id="KW-1133">Transmembrane helix</keyword>
<organism evidence="8 9">
    <name type="scientific">Dreissena polymorpha</name>
    <name type="common">Zebra mussel</name>
    <name type="synonym">Mytilus polymorpha</name>
    <dbReference type="NCBI Taxonomy" id="45954"/>
    <lineage>
        <taxon>Eukaryota</taxon>
        <taxon>Metazoa</taxon>
        <taxon>Spiralia</taxon>
        <taxon>Lophotrochozoa</taxon>
        <taxon>Mollusca</taxon>
        <taxon>Bivalvia</taxon>
        <taxon>Autobranchia</taxon>
        <taxon>Heteroconchia</taxon>
        <taxon>Euheterodonta</taxon>
        <taxon>Imparidentia</taxon>
        <taxon>Neoheterodontei</taxon>
        <taxon>Myida</taxon>
        <taxon>Dreissenoidea</taxon>
        <taxon>Dreissenidae</taxon>
        <taxon>Dreissena</taxon>
    </lineage>
</organism>
<evidence type="ECO:0008006" key="10">
    <source>
        <dbReference type="Google" id="ProtNLM"/>
    </source>
</evidence>
<dbReference type="InterPro" id="IPR036719">
    <property type="entry name" value="Neuro-gated_channel_TM_sf"/>
</dbReference>
<feature type="chain" id="PRO_5039749307" description="Neuronal acetylcholine receptor subunit alpha-6" evidence="5">
    <location>
        <begin position="23"/>
        <end position="433"/>
    </location>
</feature>
<dbReference type="FunFam" id="2.70.170.10:FF:000028">
    <property type="entry name" value="AcetylCholine Receptor"/>
    <property type="match status" value="1"/>
</dbReference>
<feature type="domain" description="Neurotransmitter-gated ion-channel transmembrane" evidence="7">
    <location>
        <begin position="240"/>
        <end position="301"/>
    </location>
</feature>
<evidence type="ECO:0000256" key="1">
    <source>
        <dbReference type="ARBA" id="ARBA00004141"/>
    </source>
</evidence>
<keyword evidence="5" id="KW-0407">Ion channel</keyword>
<keyword evidence="5" id="KW-0406">Ion transport</keyword>
<comment type="caution">
    <text evidence="8">The sequence shown here is derived from an EMBL/GenBank/DDBJ whole genome shotgun (WGS) entry which is preliminary data.</text>
</comment>
<evidence type="ECO:0000256" key="2">
    <source>
        <dbReference type="ARBA" id="ARBA00022692"/>
    </source>
</evidence>
<feature type="transmembrane region" description="Helical" evidence="5">
    <location>
        <begin position="233"/>
        <end position="252"/>
    </location>
</feature>
<feature type="transmembrane region" description="Helical" evidence="5">
    <location>
        <begin position="264"/>
        <end position="286"/>
    </location>
</feature>
<dbReference type="EMBL" id="JAIWYP010000001">
    <property type="protein sequence ID" value="KAH3886466.1"/>
    <property type="molecule type" value="Genomic_DNA"/>
</dbReference>
<keyword evidence="5" id="KW-0732">Signal</keyword>
<keyword evidence="4 5" id="KW-0472">Membrane</keyword>
<dbReference type="GO" id="GO:0016020">
    <property type="term" value="C:membrane"/>
    <property type="evidence" value="ECO:0007669"/>
    <property type="project" value="UniProtKB-SubCell"/>
</dbReference>
<evidence type="ECO:0000256" key="5">
    <source>
        <dbReference type="RuleBase" id="RU000687"/>
    </source>
</evidence>
<evidence type="ECO:0000256" key="4">
    <source>
        <dbReference type="ARBA" id="ARBA00023136"/>
    </source>
</evidence>
<dbReference type="InterPro" id="IPR038050">
    <property type="entry name" value="Neuro_actylchol_rec"/>
</dbReference>
<protein>
    <recommendedName>
        <fullName evidence="10">Neuronal acetylcholine receptor subunit alpha-6</fullName>
    </recommendedName>
</protein>
<evidence type="ECO:0000313" key="9">
    <source>
        <dbReference type="Proteomes" id="UP000828390"/>
    </source>
</evidence>
<comment type="subcellular location">
    <subcellularLocation>
        <location evidence="1">Membrane</location>
        <topology evidence="1">Multi-pass membrane protein</topology>
    </subcellularLocation>
</comment>
<dbReference type="AlphaFoldDB" id="A0A9D4N2C4"/>
<keyword evidence="5" id="KW-0813">Transport</keyword>
<evidence type="ECO:0000259" key="6">
    <source>
        <dbReference type="Pfam" id="PF02931"/>
    </source>
</evidence>
<gene>
    <name evidence="8" type="ORF">DPMN_010476</name>
</gene>
<dbReference type="CDD" id="cd18989">
    <property type="entry name" value="LGIC_ECD_cation"/>
    <property type="match status" value="1"/>
</dbReference>
<sequence>MAARNWRTWYTVLGLCLHSSHCQDPVYASVVWLKKELFTNLQYDYRIRPINNQSAAIAVSVDFHLLAINELNEQTESLKTTGYLNVTWNDIKLQWPPASYSINLSHWPQNEVWKPDISLKNSFLDYKALGDSSLLIQNNYLGNMTWTPFQVFQTTCSFDVTFYPFDIQDCDFKFTAWSYTKAQVTMQAGDNGFVFDEYEPNSNWDVKKFSWTIDENSDDSTIIFTVRIQRKPMYFLLTVVLPVLFLAVMDLFTFVLPSDSGEKVSYAVTVFLTFAVFLTIVSSTLPQSSDKVAIIAVFLLIQTGNSAGITLFAVALVRINNFTESTRIPCPLVALMNFFKCRVCRRKNDVTEMNSRNNKVSAINRRKSNVATANRRKSNVTATKMDSDEDFMDEEPYTWKDVSDFLDYFCFILFVSILTLSTLICLNMASVGV</sequence>
<dbReference type="InterPro" id="IPR006201">
    <property type="entry name" value="Neur_channel"/>
</dbReference>
<proteinExistence type="inferred from homology"/>
<dbReference type="InterPro" id="IPR006202">
    <property type="entry name" value="Neur_chan_lig-bd"/>
</dbReference>
<dbReference type="Gene3D" id="2.70.170.10">
    <property type="entry name" value="Neurotransmitter-gated ion-channel ligand-binding domain"/>
    <property type="match status" value="1"/>
</dbReference>
<feature type="transmembrane region" description="Helical" evidence="5">
    <location>
        <begin position="292"/>
        <end position="317"/>
    </location>
</feature>
<reference evidence="8" key="1">
    <citation type="journal article" date="2019" name="bioRxiv">
        <title>The Genome of the Zebra Mussel, Dreissena polymorpha: A Resource for Invasive Species Research.</title>
        <authorList>
            <person name="McCartney M.A."/>
            <person name="Auch B."/>
            <person name="Kono T."/>
            <person name="Mallez S."/>
            <person name="Zhang Y."/>
            <person name="Obille A."/>
            <person name="Becker A."/>
            <person name="Abrahante J.E."/>
            <person name="Garbe J."/>
            <person name="Badalamenti J.P."/>
            <person name="Herman A."/>
            <person name="Mangelson H."/>
            <person name="Liachko I."/>
            <person name="Sullivan S."/>
            <person name="Sone E.D."/>
            <person name="Koren S."/>
            <person name="Silverstein K.A.T."/>
            <person name="Beckman K.B."/>
            <person name="Gohl D.M."/>
        </authorList>
    </citation>
    <scope>NUCLEOTIDE SEQUENCE</scope>
    <source>
        <strain evidence="8">Duluth1</strain>
        <tissue evidence="8">Whole animal</tissue>
    </source>
</reference>
<reference evidence="8" key="2">
    <citation type="submission" date="2020-11" db="EMBL/GenBank/DDBJ databases">
        <authorList>
            <person name="McCartney M.A."/>
            <person name="Auch B."/>
            <person name="Kono T."/>
            <person name="Mallez S."/>
            <person name="Becker A."/>
            <person name="Gohl D.M."/>
            <person name="Silverstein K.A.T."/>
            <person name="Koren S."/>
            <person name="Bechman K.B."/>
            <person name="Herman A."/>
            <person name="Abrahante J.E."/>
            <person name="Garbe J."/>
        </authorList>
    </citation>
    <scope>NUCLEOTIDE SEQUENCE</scope>
    <source>
        <strain evidence="8">Duluth1</strain>
        <tissue evidence="8">Whole animal</tissue>
    </source>
</reference>
<dbReference type="SUPFAM" id="SSF90112">
    <property type="entry name" value="Neurotransmitter-gated ion-channel transmembrane pore"/>
    <property type="match status" value="1"/>
</dbReference>
<evidence type="ECO:0000259" key="7">
    <source>
        <dbReference type="Pfam" id="PF02932"/>
    </source>
</evidence>
<dbReference type="Pfam" id="PF02932">
    <property type="entry name" value="Neur_chan_memb"/>
    <property type="match status" value="1"/>
</dbReference>
<dbReference type="InterPro" id="IPR036734">
    <property type="entry name" value="Neur_chan_lig-bd_sf"/>
</dbReference>
<dbReference type="CDD" id="cd19051">
    <property type="entry name" value="LGIC_TM_cation"/>
    <property type="match status" value="1"/>
</dbReference>
<dbReference type="SUPFAM" id="SSF63712">
    <property type="entry name" value="Nicotinic receptor ligand binding domain-like"/>
    <property type="match status" value="1"/>
</dbReference>
<dbReference type="Gene3D" id="1.20.58.390">
    <property type="entry name" value="Neurotransmitter-gated ion-channel transmembrane domain"/>
    <property type="match status" value="1"/>
</dbReference>
<accession>A0A9D4N2C4</accession>
<keyword evidence="9" id="KW-1185">Reference proteome</keyword>
<dbReference type="GO" id="GO:0004888">
    <property type="term" value="F:transmembrane signaling receptor activity"/>
    <property type="evidence" value="ECO:0007669"/>
    <property type="project" value="InterPro"/>
</dbReference>
<dbReference type="Pfam" id="PF02931">
    <property type="entry name" value="Neur_chan_LBD"/>
    <property type="match status" value="1"/>
</dbReference>
<comment type="similarity">
    <text evidence="5">Belongs to the ligand-gated ion channel (TC 1.A.9) family.</text>
</comment>
<feature type="transmembrane region" description="Helical" evidence="5">
    <location>
        <begin position="408"/>
        <end position="429"/>
    </location>
</feature>